<dbReference type="OrthoDB" id="9816309at2"/>
<dbReference type="PROSITE" id="PS50123">
    <property type="entry name" value="CHER"/>
    <property type="match status" value="1"/>
</dbReference>
<dbReference type="InterPro" id="IPR022642">
    <property type="entry name" value="CheR_C"/>
</dbReference>
<organism evidence="8 9">
    <name type="scientific">Halolactibacillus halophilus</name>
    <dbReference type="NCBI Taxonomy" id="306540"/>
    <lineage>
        <taxon>Bacteria</taxon>
        <taxon>Bacillati</taxon>
        <taxon>Bacillota</taxon>
        <taxon>Bacilli</taxon>
        <taxon>Bacillales</taxon>
        <taxon>Bacillaceae</taxon>
        <taxon>Halolactibacillus</taxon>
    </lineage>
</organism>
<evidence type="ECO:0000259" key="6">
    <source>
        <dbReference type="PROSITE" id="PS50123"/>
    </source>
</evidence>
<name>A0A1I5PAR4_9BACI</name>
<dbReference type="SUPFAM" id="SSF53335">
    <property type="entry name" value="S-adenosyl-L-methionine-dependent methyltransferases"/>
    <property type="match status" value="1"/>
</dbReference>
<dbReference type="SMART" id="SM00138">
    <property type="entry name" value="MeTrc"/>
    <property type="match status" value="1"/>
</dbReference>
<dbReference type="InterPro" id="IPR050903">
    <property type="entry name" value="Bact_Chemotaxis_MeTrfase"/>
</dbReference>
<dbReference type="RefSeq" id="WP_089831583.1">
    <property type="nucleotide sequence ID" value="NZ_BJWI01000014.1"/>
</dbReference>
<evidence type="ECO:0000313" key="8">
    <source>
        <dbReference type="EMBL" id="SFP30576.1"/>
    </source>
</evidence>
<dbReference type="PRINTS" id="PR00996">
    <property type="entry name" value="CHERMTFRASE"/>
</dbReference>
<dbReference type="EMBL" id="FOXC01000013">
    <property type="protein sequence ID" value="SFP30576.1"/>
    <property type="molecule type" value="Genomic_DNA"/>
</dbReference>
<evidence type="ECO:0000256" key="5">
    <source>
        <dbReference type="ARBA" id="ARBA00022691"/>
    </source>
</evidence>
<dbReference type="SUPFAM" id="SSF47757">
    <property type="entry name" value="Chemotaxis receptor methyltransferase CheR, N-terminal domain"/>
    <property type="match status" value="1"/>
</dbReference>
<comment type="catalytic activity">
    <reaction evidence="1">
        <text>L-glutamyl-[protein] + S-adenosyl-L-methionine = [protein]-L-glutamate 5-O-methyl ester + S-adenosyl-L-homocysteine</text>
        <dbReference type="Rhea" id="RHEA:24452"/>
        <dbReference type="Rhea" id="RHEA-COMP:10208"/>
        <dbReference type="Rhea" id="RHEA-COMP:10311"/>
        <dbReference type="ChEBI" id="CHEBI:29973"/>
        <dbReference type="ChEBI" id="CHEBI:57856"/>
        <dbReference type="ChEBI" id="CHEBI:59789"/>
        <dbReference type="ChEBI" id="CHEBI:82795"/>
        <dbReference type="EC" id="2.1.1.80"/>
    </reaction>
</comment>
<proteinExistence type="predicted"/>
<dbReference type="Proteomes" id="UP000242243">
    <property type="component" value="Unassembled WGS sequence"/>
</dbReference>
<dbReference type="InterPro" id="IPR000780">
    <property type="entry name" value="CheR_MeTrfase"/>
</dbReference>
<evidence type="ECO:0000256" key="1">
    <source>
        <dbReference type="ARBA" id="ARBA00001541"/>
    </source>
</evidence>
<evidence type="ECO:0000313" key="10">
    <source>
        <dbReference type="Proteomes" id="UP000321547"/>
    </source>
</evidence>
<protein>
    <recommendedName>
        <fullName evidence="2">protein-glutamate O-methyltransferase</fullName>
        <ecNumber evidence="2">2.1.1.80</ecNumber>
    </recommendedName>
</protein>
<keyword evidence="5" id="KW-0949">S-adenosyl-L-methionine</keyword>
<dbReference type="InterPro" id="IPR022641">
    <property type="entry name" value="CheR_N"/>
</dbReference>
<gene>
    <name evidence="7" type="primary">cheR</name>
    <name evidence="7" type="ORF">HHA03_11880</name>
    <name evidence="8" type="ORF">SAMN05421839_11351</name>
</gene>
<evidence type="ECO:0000256" key="4">
    <source>
        <dbReference type="ARBA" id="ARBA00022679"/>
    </source>
</evidence>
<keyword evidence="10" id="KW-1185">Reference proteome</keyword>
<dbReference type="AlphaFoldDB" id="A0A1I5PAR4"/>
<dbReference type="InterPro" id="IPR036804">
    <property type="entry name" value="CheR_N_sf"/>
</dbReference>
<dbReference type="GO" id="GO:0008983">
    <property type="term" value="F:protein-glutamate O-methyltransferase activity"/>
    <property type="evidence" value="ECO:0007669"/>
    <property type="project" value="UniProtKB-EC"/>
</dbReference>
<dbReference type="Proteomes" id="UP000321547">
    <property type="component" value="Unassembled WGS sequence"/>
</dbReference>
<dbReference type="EC" id="2.1.1.80" evidence="2"/>
<dbReference type="EMBL" id="BJWI01000014">
    <property type="protein sequence ID" value="GEM01656.1"/>
    <property type="molecule type" value="Genomic_DNA"/>
</dbReference>
<dbReference type="InterPro" id="IPR029063">
    <property type="entry name" value="SAM-dependent_MTases_sf"/>
</dbReference>
<dbReference type="Pfam" id="PF03705">
    <property type="entry name" value="CheR_N"/>
    <property type="match status" value="1"/>
</dbReference>
<keyword evidence="4 8" id="KW-0808">Transferase</keyword>
<dbReference type="Gene3D" id="1.10.155.10">
    <property type="entry name" value="Chemotaxis receptor methyltransferase CheR, N-terminal domain"/>
    <property type="match status" value="1"/>
</dbReference>
<dbReference type="PANTHER" id="PTHR24422">
    <property type="entry name" value="CHEMOTAXIS PROTEIN METHYLTRANSFERASE"/>
    <property type="match status" value="1"/>
</dbReference>
<dbReference type="Gene3D" id="3.40.50.150">
    <property type="entry name" value="Vaccinia Virus protein VP39"/>
    <property type="match status" value="1"/>
</dbReference>
<evidence type="ECO:0000256" key="3">
    <source>
        <dbReference type="ARBA" id="ARBA00022603"/>
    </source>
</evidence>
<evidence type="ECO:0000313" key="7">
    <source>
        <dbReference type="EMBL" id="GEM01656.1"/>
    </source>
</evidence>
<dbReference type="STRING" id="306540.SAMN05421839_11351"/>
<dbReference type="GO" id="GO:0032259">
    <property type="term" value="P:methylation"/>
    <property type="evidence" value="ECO:0007669"/>
    <property type="project" value="UniProtKB-KW"/>
</dbReference>
<sequence>MSDYQTFVEAIYKQTGIDLKLYKEVQMKRRLTSLRDKRGYKTFMDYHVALKADEALLHEFLDKMTINVSEFFRNKARWDVLDKKILPERIKSNQTFKVWSAACSSGDEPYTLAMLLSQHMDLKHVEILATDLDEKILARAREGIYTERALKEVPESLKKRYFNFDQNVYHIDPALKKAITFKKHNLLEDPYPKNFDLIVCRNVMIYFTEEAKQAIYHKFSGALKDNAIFFVGSTEQIFSPERYQFKVLDTFFYQKVNSIPKL</sequence>
<evidence type="ECO:0000256" key="2">
    <source>
        <dbReference type="ARBA" id="ARBA00012534"/>
    </source>
</evidence>
<reference evidence="8 9" key="1">
    <citation type="submission" date="2016-10" db="EMBL/GenBank/DDBJ databases">
        <authorList>
            <person name="de Groot N.N."/>
        </authorList>
    </citation>
    <scope>NUCLEOTIDE SEQUENCE [LARGE SCALE GENOMIC DNA]</scope>
    <source>
        <strain evidence="8 9">DSM 17073</strain>
    </source>
</reference>
<accession>A0A1I5PAR4</accession>
<evidence type="ECO:0000313" key="9">
    <source>
        <dbReference type="Proteomes" id="UP000242243"/>
    </source>
</evidence>
<dbReference type="PANTHER" id="PTHR24422:SF19">
    <property type="entry name" value="CHEMOTAXIS PROTEIN METHYLTRANSFERASE"/>
    <property type="match status" value="1"/>
</dbReference>
<keyword evidence="3 8" id="KW-0489">Methyltransferase</keyword>
<feature type="domain" description="CheR-type methyltransferase" evidence="6">
    <location>
        <begin position="1"/>
        <end position="258"/>
    </location>
</feature>
<dbReference type="Pfam" id="PF01739">
    <property type="entry name" value="CheR"/>
    <property type="match status" value="1"/>
</dbReference>
<reference evidence="7 10" key="2">
    <citation type="submission" date="2019-07" db="EMBL/GenBank/DDBJ databases">
        <title>Whole genome shotgun sequence of Halolactibacillus halophilus NBRC 100868.</title>
        <authorList>
            <person name="Hosoyama A."/>
            <person name="Uohara A."/>
            <person name="Ohji S."/>
            <person name="Ichikawa N."/>
        </authorList>
    </citation>
    <scope>NUCLEOTIDE SEQUENCE [LARGE SCALE GENOMIC DNA]</scope>
    <source>
        <strain evidence="7 10">NBRC 100868</strain>
    </source>
</reference>